<sequence>MESNSNNITMNDISDAEIQQKMQEMFGEAVDEVDKAGFIRGYKQFATIPSAATGNVEKANTRVVKDVFHLMDMIKPYKKHSLYKSFTRKFSESLFTIDEDDKSKIIEAFAKAKAADHQFPHDWESKMKYYRGWLWKRVRRKVSPPHVFLPLLVSLFLSFGPLKCMKSGRSLFDRKSWEQAASVLKIVQLGHASDPPDVQLYYRTGKKDKYGLTLYRCIRGTNSLEGGVHQNLIRKFGSFGAGPELANAMLTEYRLRHNIDVGSHIDQMKRCLQACDQLENDLMVQVNALHYLGSEEVFGICPLPDNEMDSLGIEKMQTSTELTTCTNDDSTVPKLEDTALLRIGTTSRSSSSRYIFVAKSQGTRYAVLSVHTLKEKLEFNRILEADFKSPNTVLNFNNFARSFNSKADGLKIFYKTPDHLEKYYRQYLTQAASKSTSQRFQAVFKKVRDEIVQVNQPTSLLNAVSPTIPVLGGSAAILSSVNVNSDVPVIQQITSTPPLLAEAWLKFIQFQQQQQQQQQNQPQHQEQQQLPIPRMAHSPSPVIRRQPLTASGIYRPHHPYYVNTRIIIPRTTRTCRGCGRKPEECKGASKRSRCTQPKCLKCGRSAECNGIWDRTKCNY</sequence>
<protein>
    <submittedName>
        <fullName evidence="1">Uncharacterized protein</fullName>
    </submittedName>
</protein>
<name>A0A0B7N3M9_9FUNG</name>
<gene>
    <name evidence="1" type="primary">PARPA_03748.1 scaffold 9424</name>
</gene>
<dbReference type="OrthoDB" id="2267587at2759"/>
<proteinExistence type="predicted"/>
<dbReference type="EMBL" id="LN723152">
    <property type="protein sequence ID" value="CEP10125.1"/>
    <property type="molecule type" value="Genomic_DNA"/>
</dbReference>
<dbReference type="STRING" id="35722.A0A0B7N3M9"/>
<reference evidence="1 2" key="1">
    <citation type="submission" date="2014-09" db="EMBL/GenBank/DDBJ databases">
        <authorList>
            <person name="Ellenberger Sabrina"/>
        </authorList>
    </citation>
    <scope>NUCLEOTIDE SEQUENCE [LARGE SCALE GENOMIC DNA]</scope>
    <source>
        <strain evidence="1 2">CBS 412.66</strain>
    </source>
</reference>
<dbReference type="Proteomes" id="UP000054107">
    <property type="component" value="Unassembled WGS sequence"/>
</dbReference>
<evidence type="ECO:0000313" key="1">
    <source>
        <dbReference type="EMBL" id="CEP10125.1"/>
    </source>
</evidence>
<keyword evidence="2" id="KW-1185">Reference proteome</keyword>
<dbReference type="AlphaFoldDB" id="A0A0B7N3M9"/>
<evidence type="ECO:0000313" key="2">
    <source>
        <dbReference type="Proteomes" id="UP000054107"/>
    </source>
</evidence>
<organism evidence="1 2">
    <name type="scientific">Parasitella parasitica</name>
    <dbReference type="NCBI Taxonomy" id="35722"/>
    <lineage>
        <taxon>Eukaryota</taxon>
        <taxon>Fungi</taxon>
        <taxon>Fungi incertae sedis</taxon>
        <taxon>Mucoromycota</taxon>
        <taxon>Mucoromycotina</taxon>
        <taxon>Mucoromycetes</taxon>
        <taxon>Mucorales</taxon>
        <taxon>Mucorineae</taxon>
        <taxon>Mucoraceae</taxon>
        <taxon>Parasitella</taxon>
    </lineage>
</organism>
<accession>A0A0B7N3M9</accession>